<sequence>MAEPPYSSNAPGPTPDPSADIVTQQACAWFALIFEGSASETQREQWRQWMQADPRHAKAYAELEELWMLSAALPALQPAQPASAGGVSRRRFVQLGMAACTAAVATGAATLWLKGESLSFSDLHTRVGETRTERLADGSVIELAGNTAIDVDFSGTRRRLRMRRGEAYFSVAADTRPLRIDTDAGTVISQHGAFCLSCNASSVELAVSARTARVEIPGQQAELNAAEALTFTRTRLGPIQHAELDQVMAWRSGSLVFFNTPLAKVVQHLQRWREGRIFIADERLAARPVSVILNRHRPEQMLDVLARTLPIQVNRYTDLLAIIRPA</sequence>
<dbReference type="PANTHER" id="PTHR30273">
    <property type="entry name" value="PERIPLASMIC SIGNAL SENSOR AND SIGMA FACTOR ACTIVATOR FECR-RELATED"/>
    <property type="match status" value="1"/>
</dbReference>
<evidence type="ECO:0000313" key="4">
    <source>
        <dbReference type="Proteomes" id="UP001106592"/>
    </source>
</evidence>
<dbReference type="InterPro" id="IPR012373">
    <property type="entry name" value="Ferrdict_sens_TM"/>
</dbReference>
<dbReference type="PANTHER" id="PTHR30273:SF2">
    <property type="entry name" value="PROTEIN FECR"/>
    <property type="match status" value="1"/>
</dbReference>
<protein>
    <submittedName>
        <fullName evidence="3">FecR domain-containing protein</fullName>
    </submittedName>
</protein>
<dbReference type="Proteomes" id="UP001106592">
    <property type="component" value="Unassembled WGS sequence"/>
</dbReference>
<feature type="domain" description="FecR N-terminal" evidence="2">
    <location>
        <begin position="24"/>
        <end position="66"/>
    </location>
</feature>
<dbReference type="EMBL" id="JAHTBI010000039">
    <property type="protein sequence ID" value="MBV6287733.1"/>
    <property type="molecule type" value="Genomic_DNA"/>
</dbReference>
<accession>A0A9Q3AE73</accession>
<dbReference type="InterPro" id="IPR006860">
    <property type="entry name" value="FecR"/>
</dbReference>
<dbReference type="RefSeq" id="WP_217975764.1">
    <property type="nucleotide sequence ID" value="NZ_JAHTBI010000039.1"/>
</dbReference>
<evidence type="ECO:0000259" key="2">
    <source>
        <dbReference type="Pfam" id="PF16220"/>
    </source>
</evidence>
<dbReference type="AlphaFoldDB" id="A0A9Q3AE73"/>
<comment type="caution">
    <text evidence="3">The sequence shown here is derived from an EMBL/GenBank/DDBJ whole genome shotgun (WGS) entry which is preliminary data.</text>
</comment>
<feature type="domain" description="FecR protein" evidence="1">
    <location>
        <begin position="122"/>
        <end position="207"/>
    </location>
</feature>
<dbReference type="Pfam" id="PF04773">
    <property type="entry name" value="FecR"/>
    <property type="match status" value="1"/>
</dbReference>
<dbReference type="Pfam" id="PF16220">
    <property type="entry name" value="DUF4880"/>
    <property type="match status" value="1"/>
</dbReference>
<reference evidence="3" key="2">
    <citation type="journal article" date="2023" name="Plant Pathol.">
        <title>Dismantling and reorganizing Pseudomonas marginalis sensu#lato.</title>
        <authorList>
            <person name="Sawada H."/>
            <person name="Fujikawa T."/>
            <person name="Satou M."/>
        </authorList>
    </citation>
    <scope>NUCLEOTIDE SEQUENCE</scope>
    <source>
        <strain evidence="3">MAFF 301350</strain>
    </source>
</reference>
<name>A0A9Q3AE73_9PSED</name>
<evidence type="ECO:0000313" key="3">
    <source>
        <dbReference type="EMBL" id="MBV6287733.1"/>
    </source>
</evidence>
<organism evidence="3 4">
    <name type="scientific">Pseudomonas aegrilactucae</name>
    <dbReference type="NCBI Taxonomy" id="2854028"/>
    <lineage>
        <taxon>Bacteria</taxon>
        <taxon>Pseudomonadati</taxon>
        <taxon>Pseudomonadota</taxon>
        <taxon>Gammaproteobacteria</taxon>
        <taxon>Pseudomonadales</taxon>
        <taxon>Pseudomonadaceae</taxon>
        <taxon>Pseudomonas</taxon>
    </lineage>
</organism>
<reference evidence="3" key="1">
    <citation type="journal article" date="2022" name="Int. J. Syst. Evol. Microbiol.">
        <title>Pseudomonas aegrilactucae sp. nov. and Pseudomonas morbosilactucae sp. nov., pathogens causing bacterial rot of lettuce in Japan.</title>
        <authorList>
            <person name="Sawada H."/>
            <person name="Fujikawa T."/>
            <person name="Satou M."/>
        </authorList>
    </citation>
    <scope>NUCLEOTIDE SEQUENCE</scope>
    <source>
        <strain evidence="3">MAFF 301350</strain>
    </source>
</reference>
<keyword evidence="4" id="KW-1185">Reference proteome</keyword>
<evidence type="ECO:0000259" key="1">
    <source>
        <dbReference type="Pfam" id="PF04773"/>
    </source>
</evidence>
<dbReference type="InterPro" id="IPR032623">
    <property type="entry name" value="FecR_N"/>
</dbReference>
<gene>
    <name evidence="3" type="ORF">KUO17_11950</name>
</gene>
<dbReference type="PIRSF" id="PIRSF018266">
    <property type="entry name" value="FecR"/>
    <property type="match status" value="1"/>
</dbReference>
<proteinExistence type="predicted"/>
<dbReference type="GO" id="GO:0016989">
    <property type="term" value="F:sigma factor antagonist activity"/>
    <property type="evidence" value="ECO:0007669"/>
    <property type="project" value="TreeGrafter"/>
</dbReference>